<dbReference type="Proteomes" id="UP000769766">
    <property type="component" value="Unassembled WGS sequence"/>
</dbReference>
<evidence type="ECO:0000313" key="2">
    <source>
        <dbReference type="Proteomes" id="UP000769766"/>
    </source>
</evidence>
<protein>
    <submittedName>
        <fullName evidence="1">Uncharacterized protein</fullName>
    </submittedName>
</protein>
<proteinExistence type="predicted"/>
<accession>A0A932CNN3</accession>
<comment type="caution">
    <text evidence="1">The sequence shown here is derived from an EMBL/GenBank/DDBJ whole genome shotgun (WGS) entry which is preliminary data.</text>
</comment>
<reference evidence="1" key="1">
    <citation type="submission" date="2020-07" db="EMBL/GenBank/DDBJ databases">
        <title>Huge and variable diversity of episymbiotic CPR bacteria and DPANN archaea in groundwater ecosystems.</title>
        <authorList>
            <person name="He C.Y."/>
            <person name="Keren R."/>
            <person name="Whittaker M."/>
            <person name="Farag I.F."/>
            <person name="Doudna J."/>
            <person name="Cate J.H.D."/>
            <person name="Banfield J.F."/>
        </authorList>
    </citation>
    <scope>NUCLEOTIDE SEQUENCE</scope>
    <source>
        <strain evidence="1">NC_groundwater_672_Ag_B-0.1um_62_36</strain>
    </source>
</reference>
<gene>
    <name evidence="1" type="ORF">HYY20_06420</name>
</gene>
<dbReference type="EMBL" id="JACPRF010000196">
    <property type="protein sequence ID" value="MBI2876499.1"/>
    <property type="molecule type" value="Genomic_DNA"/>
</dbReference>
<sequence>MEERPAFNPSRETLRRVARELAQIDLGEVELEEVERALKEIARLRELDIPEVEPATVFIV</sequence>
<evidence type="ECO:0000313" key="1">
    <source>
        <dbReference type="EMBL" id="MBI2876499.1"/>
    </source>
</evidence>
<organism evidence="1 2">
    <name type="scientific">Tectimicrobiota bacterium</name>
    <dbReference type="NCBI Taxonomy" id="2528274"/>
    <lineage>
        <taxon>Bacteria</taxon>
        <taxon>Pseudomonadati</taxon>
        <taxon>Nitrospinota/Tectimicrobiota group</taxon>
        <taxon>Candidatus Tectimicrobiota</taxon>
    </lineage>
</organism>
<dbReference type="AlphaFoldDB" id="A0A932CNN3"/>
<name>A0A932CNN3_UNCTE</name>